<name>A0ABU0ZY32_9FLAO</name>
<evidence type="ECO:0000259" key="3">
    <source>
        <dbReference type="PROSITE" id="PS51677"/>
    </source>
</evidence>
<dbReference type="Pfam" id="PF01522">
    <property type="entry name" value="Polysacc_deac_1"/>
    <property type="match status" value="1"/>
</dbReference>
<protein>
    <submittedName>
        <fullName evidence="4">Polysaccharide deacetylase family protein</fullName>
        <ecNumber evidence="4">3.-.-.-</ecNumber>
    </submittedName>
</protein>
<evidence type="ECO:0000313" key="4">
    <source>
        <dbReference type="EMBL" id="MDQ7916373.1"/>
    </source>
</evidence>
<dbReference type="EMBL" id="JAVHUL010000003">
    <property type="protein sequence ID" value="MDQ7916373.1"/>
    <property type="molecule type" value="Genomic_DNA"/>
</dbReference>
<dbReference type="Gene3D" id="3.20.20.370">
    <property type="entry name" value="Glycoside hydrolase/deacetylase"/>
    <property type="match status" value="1"/>
</dbReference>
<accession>A0ABU0ZY32</accession>
<keyword evidence="1" id="KW-0479">Metal-binding</keyword>
<gene>
    <name evidence="4" type="ORF">RBU60_02205</name>
</gene>
<dbReference type="SUPFAM" id="SSF88713">
    <property type="entry name" value="Glycoside hydrolase/deacetylase"/>
    <property type="match status" value="1"/>
</dbReference>
<evidence type="ECO:0000256" key="2">
    <source>
        <dbReference type="ARBA" id="ARBA00022801"/>
    </source>
</evidence>
<comment type="caution">
    <text evidence="4">The sequence shown here is derived from an EMBL/GenBank/DDBJ whole genome shotgun (WGS) entry which is preliminary data.</text>
</comment>
<dbReference type="PROSITE" id="PS51677">
    <property type="entry name" value="NODB"/>
    <property type="match status" value="1"/>
</dbReference>
<dbReference type="InterPro" id="IPR002509">
    <property type="entry name" value="NODB_dom"/>
</dbReference>
<dbReference type="Proteomes" id="UP001230915">
    <property type="component" value="Unassembled WGS sequence"/>
</dbReference>
<dbReference type="GO" id="GO:0016787">
    <property type="term" value="F:hydrolase activity"/>
    <property type="evidence" value="ECO:0007669"/>
    <property type="project" value="UniProtKB-KW"/>
</dbReference>
<dbReference type="PANTHER" id="PTHR10587">
    <property type="entry name" value="GLYCOSYL TRANSFERASE-RELATED"/>
    <property type="match status" value="1"/>
</dbReference>
<keyword evidence="2 4" id="KW-0378">Hydrolase</keyword>
<feature type="domain" description="NodB homology" evidence="3">
    <location>
        <begin position="25"/>
        <end position="206"/>
    </location>
</feature>
<sequence length="208" mass="24252">MAELIPLLGKLLYPHRIWHSSRKEKVLYLTFDDGPIPEVTPWVLQLLDQFQAKATFFCIGENIQKHPAVLQAILKEEHRVGNHTLQHVNGWKTPSEEYLRQIHDTQQLINKYVSTSAKALFRPPYGKSTSSQAKMILKDYEMVMWDVLSKDYDAQISKEKCWKRLLNHTKNGSILVFHDSIKAKKNLEYVLPKVLAHYSKLGYRFDAF</sequence>
<keyword evidence="5" id="KW-1185">Reference proteome</keyword>
<dbReference type="EC" id="3.-.-.-" evidence="4"/>
<reference evidence="4 5" key="1">
    <citation type="submission" date="2023-08" db="EMBL/GenBank/DDBJ databases">
        <title>Mesonia sp. MT50, isolated from deep-sea sediment of the Mariana Trench.</title>
        <authorList>
            <person name="Fu H."/>
        </authorList>
    </citation>
    <scope>NUCLEOTIDE SEQUENCE [LARGE SCALE GENOMIC DNA]</scope>
    <source>
        <strain evidence="4 5">MT50</strain>
    </source>
</reference>
<evidence type="ECO:0000313" key="5">
    <source>
        <dbReference type="Proteomes" id="UP001230915"/>
    </source>
</evidence>
<organism evidence="4 5">
    <name type="scientific">Mesonia profundi</name>
    <dbReference type="NCBI Taxonomy" id="3070998"/>
    <lineage>
        <taxon>Bacteria</taxon>
        <taxon>Pseudomonadati</taxon>
        <taxon>Bacteroidota</taxon>
        <taxon>Flavobacteriia</taxon>
        <taxon>Flavobacteriales</taxon>
        <taxon>Flavobacteriaceae</taxon>
        <taxon>Mesonia</taxon>
    </lineage>
</organism>
<dbReference type="RefSeq" id="WP_308863003.1">
    <property type="nucleotide sequence ID" value="NZ_JAVHUL010000003.1"/>
</dbReference>
<dbReference type="PANTHER" id="PTHR10587:SF133">
    <property type="entry name" value="CHITIN DEACETYLASE 1-RELATED"/>
    <property type="match status" value="1"/>
</dbReference>
<proteinExistence type="predicted"/>
<dbReference type="InterPro" id="IPR050248">
    <property type="entry name" value="Polysacc_deacetylase_ArnD"/>
</dbReference>
<evidence type="ECO:0000256" key="1">
    <source>
        <dbReference type="ARBA" id="ARBA00022723"/>
    </source>
</evidence>
<dbReference type="CDD" id="cd10917">
    <property type="entry name" value="CE4_NodB_like_6s_7s"/>
    <property type="match status" value="1"/>
</dbReference>
<dbReference type="InterPro" id="IPR011330">
    <property type="entry name" value="Glyco_hydro/deAcase_b/a-brl"/>
</dbReference>